<reference evidence="1 2" key="1">
    <citation type="submission" date="2022-11" db="EMBL/GenBank/DDBJ databases">
        <title>Desulfobotulus tamanensis H1 sp. nov. - anaerobic, alkaliphilic, sulphate reducing bacterium isolated from terrestrial mud volcano.</title>
        <authorList>
            <person name="Frolova A."/>
            <person name="Merkel A.Y."/>
            <person name="Slobodkin A.I."/>
        </authorList>
    </citation>
    <scope>NUCLEOTIDE SEQUENCE [LARGE SCALE GENOMIC DNA]</scope>
    <source>
        <strain evidence="1 2">H1</strain>
    </source>
</reference>
<gene>
    <name evidence="1" type="ORF">OOT00_14760</name>
</gene>
<sequence length="364" mass="38551">MKKEVVRVWKSRSGITLVELLVTLAVAMLLGTGIYQVFAGTVRSYSTNEALARLQEDGRMALAFLRSEIQGAGYLGCLSDPDTVESGLNNPDFFAVNFTRGIYGLEASAENTWRDSAGEVSPTATGLNAMALDPPPLTGSDILVIRGMLPIGQPMTLTGSMDSDGNFTVDSLPEGLLQEDGGDILMVADCHTAVIFQTTSCSDTGVIARGPTSDLVPGNASVPLAGGFSTGAEVFVPQTQIFYVANDPITNIPSLFSMSRPTRSLADLVISGVDNFQVRYGVDTNGDGMVNGYVNANAVTDWGRVLSVRFGLLLRTPLISDPNAPADAGTYDVSGNGATDFTAPGDRRMRMVFSGTVGLRNRIR</sequence>
<dbReference type="InterPro" id="IPR032092">
    <property type="entry name" value="PilW"/>
</dbReference>
<evidence type="ECO:0000313" key="2">
    <source>
        <dbReference type="Proteomes" id="UP001209681"/>
    </source>
</evidence>
<dbReference type="RefSeq" id="WP_265426181.1">
    <property type="nucleotide sequence ID" value="NZ_JAPFPW010000026.1"/>
</dbReference>
<comment type="caution">
    <text evidence="1">The sequence shown here is derived from an EMBL/GenBank/DDBJ whole genome shotgun (WGS) entry which is preliminary data.</text>
</comment>
<accession>A0ABT3NCS0</accession>
<name>A0ABT3NCS0_9BACT</name>
<dbReference type="Pfam" id="PF16074">
    <property type="entry name" value="PilW"/>
    <property type="match status" value="1"/>
</dbReference>
<dbReference type="Proteomes" id="UP001209681">
    <property type="component" value="Unassembled WGS sequence"/>
</dbReference>
<dbReference type="Pfam" id="PF07963">
    <property type="entry name" value="N_methyl"/>
    <property type="match status" value="1"/>
</dbReference>
<evidence type="ECO:0000313" key="1">
    <source>
        <dbReference type="EMBL" id="MCW7755246.1"/>
    </source>
</evidence>
<protein>
    <submittedName>
        <fullName evidence="1">PilW family protein</fullName>
    </submittedName>
</protein>
<dbReference type="PROSITE" id="PS00409">
    <property type="entry name" value="PROKAR_NTER_METHYL"/>
    <property type="match status" value="1"/>
</dbReference>
<keyword evidence="2" id="KW-1185">Reference proteome</keyword>
<dbReference type="EMBL" id="JAPFPW010000026">
    <property type="protein sequence ID" value="MCW7755246.1"/>
    <property type="molecule type" value="Genomic_DNA"/>
</dbReference>
<organism evidence="1 2">
    <name type="scientific">Desulfobotulus pelophilus</name>
    <dbReference type="NCBI Taxonomy" id="2823377"/>
    <lineage>
        <taxon>Bacteria</taxon>
        <taxon>Pseudomonadati</taxon>
        <taxon>Thermodesulfobacteriota</taxon>
        <taxon>Desulfobacteria</taxon>
        <taxon>Desulfobacterales</taxon>
        <taxon>Desulfobacteraceae</taxon>
        <taxon>Desulfobotulus</taxon>
    </lineage>
</organism>
<proteinExistence type="predicted"/>
<dbReference type="InterPro" id="IPR012902">
    <property type="entry name" value="N_methyl_site"/>
</dbReference>